<dbReference type="Proteomes" id="UP001348149">
    <property type="component" value="Unassembled WGS sequence"/>
</dbReference>
<feature type="domain" description="Methyltransferase small" evidence="4">
    <location>
        <begin position="156"/>
        <end position="318"/>
    </location>
</feature>
<evidence type="ECO:0000256" key="2">
    <source>
        <dbReference type="ARBA" id="ARBA00022679"/>
    </source>
</evidence>
<keyword evidence="3" id="KW-0949">S-adenosyl-L-methionine</keyword>
<gene>
    <name evidence="5" type="ORF">VK792_18675</name>
</gene>
<dbReference type="Gene3D" id="3.40.50.150">
    <property type="entry name" value="Vaccinia Virus protein VP39"/>
    <property type="match status" value="2"/>
</dbReference>
<dbReference type="GO" id="GO:0032259">
    <property type="term" value="P:methylation"/>
    <property type="evidence" value="ECO:0007669"/>
    <property type="project" value="UniProtKB-KW"/>
</dbReference>
<dbReference type="InterPro" id="IPR007848">
    <property type="entry name" value="Small_mtfrase_dom"/>
</dbReference>
<evidence type="ECO:0000259" key="4">
    <source>
        <dbReference type="Pfam" id="PF05175"/>
    </source>
</evidence>
<dbReference type="EMBL" id="JAYLLH010000049">
    <property type="protein sequence ID" value="MEC3863318.1"/>
    <property type="molecule type" value="Genomic_DNA"/>
</dbReference>
<evidence type="ECO:0000313" key="5">
    <source>
        <dbReference type="EMBL" id="MEC3863318.1"/>
    </source>
</evidence>
<accession>A0ABU6HPC6</accession>
<keyword evidence="6" id="KW-1185">Reference proteome</keyword>
<keyword evidence="2" id="KW-0808">Transferase</keyword>
<evidence type="ECO:0000256" key="1">
    <source>
        <dbReference type="ARBA" id="ARBA00022603"/>
    </source>
</evidence>
<keyword evidence="1 5" id="KW-0489">Methyltransferase</keyword>
<organism evidence="5 6">
    <name type="scientific">Mesobacterium hydrothermale</name>
    <dbReference type="NCBI Taxonomy" id="3111907"/>
    <lineage>
        <taxon>Bacteria</taxon>
        <taxon>Pseudomonadati</taxon>
        <taxon>Pseudomonadota</taxon>
        <taxon>Alphaproteobacteria</taxon>
        <taxon>Rhodobacterales</taxon>
        <taxon>Roseobacteraceae</taxon>
        <taxon>Mesobacterium</taxon>
    </lineage>
</organism>
<evidence type="ECO:0000256" key="3">
    <source>
        <dbReference type="ARBA" id="ARBA00022691"/>
    </source>
</evidence>
<name>A0ABU6HPC6_9RHOB</name>
<dbReference type="CDD" id="cd02440">
    <property type="entry name" value="AdoMet_MTases"/>
    <property type="match status" value="1"/>
</dbReference>
<dbReference type="PANTHER" id="PTHR47816:SF4">
    <property type="entry name" value="RIBOSOMAL RNA SMALL SUBUNIT METHYLTRANSFERASE C"/>
    <property type="match status" value="1"/>
</dbReference>
<dbReference type="SUPFAM" id="SSF53335">
    <property type="entry name" value="S-adenosyl-L-methionine-dependent methyltransferases"/>
    <property type="match status" value="1"/>
</dbReference>
<comment type="caution">
    <text evidence="5">The sequence shown here is derived from an EMBL/GenBank/DDBJ whole genome shotgun (WGS) entry which is preliminary data.</text>
</comment>
<dbReference type="Pfam" id="PF05175">
    <property type="entry name" value="MTS"/>
    <property type="match status" value="1"/>
</dbReference>
<dbReference type="GO" id="GO:0008168">
    <property type="term" value="F:methyltransferase activity"/>
    <property type="evidence" value="ECO:0007669"/>
    <property type="project" value="UniProtKB-KW"/>
</dbReference>
<evidence type="ECO:0000313" key="6">
    <source>
        <dbReference type="Proteomes" id="UP001348149"/>
    </source>
</evidence>
<proteinExistence type="predicted"/>
<sequence>MAHDRLHFCLDQGGLILPEDGTIALFGMPGDALLPLNDRARFHAIQTFAPDAQRLRARGIATETRPEGPYAAAIVTLPRARDLAQARIAAACAATPGGLIVIDGAKTDGVDALLKAAKSRTQVLGQVSKAHGRVFWFMATDAFADWAGAAKTVDGFTTRPGVFSADGPDAGSVALAAVLPQKLGGIVTDLGGGWGYLPAQVLDRPGLEALHLVEADFDALTCARENLTDPRVRFFWDDATTWECPALADTVLMNPPFHTGRKADPALGQAFIAAAARCLKPSGALWMVANRHLPYEDALARHFRKVEEIPGPPGFKLIHASHPARIRR</sequence>
<dbReference type="PANTHER" id="PTHR47816">
    <property type="entry name" value="RIBOSOMAL RNA SMALL SUBUNIT METHYLTRANSFERASE C"/>
    <property type="match status" value="1"/>
</dbReference>
<protein>
    <submittedName>
        <fullName evidence="5">Methyltransferase</fullName>
    </submittedName>
</protein>
<dbReference type="InterPro" id="IPR046977">
    <property type="entry name" value="RsmC/RlmG"/>
</dbReference>
<dbReference type="RefSeq" id="WP_326299385.1">
    <property type="nucleotide sequence ID" value="NZ_JAYLLH010000049.1"/>
</dbReference>
<dbReference type="InterPro" id="IPR029063">
    <property type="entry name" value="SAM-dependent_MTases_sf"/>
</dbReference>
<reference evidence="5 6" key="1">
    <citation type="submission" date="2024-01" db="EMBL/GenBank/DDBJ databases">
        <title>Mesobacterium rodlantinim sp. nov., isolated from shallow sea hydrothermal systems off Kueishantao Island.</title>
        <authorList>
            <person name="Su Z."/>
            <person name="Tang K."/>
        </authorList>
    </citation>
    <scope>NUCLEOTIDE SEQUENCE [LARGE SCALE GENOMIC DNA]</scope>
    <source>
        <strain evidence="5 6">TK19101</strain>
    </source>
</reference>